<keyword evidence="7" id="KW-0472">Membrane</keyword>
<keyword evidence="5" id="KW-1133">Transmembrane helix</keyword>
<evidence type="ECO:0000256" key="8">
    <source>
        <dbReference type="ARBA" id="ARBA00024713"/>
    </source>
</evidence>
<comment type="subcellular location">
    <subcellularLocation>
        <location evidence="1 9">Mitochondrion inner membrane</location>
        <topology evidence="1 9">Multi-pass membrane protein</topology>
    </subcellularLocation>
</comment>
<evidence type="ECO:0000256" key="3">
    <source>
        <dbReference type="ARBA" id="ARBA00022692"/>
    </source>
</evidence>
<evidence type="ECO:0000256" key="6">
    <source>
        <dbReference type="ARBA" id="ARBA00023128"/>
    </source>
</evidence>
<keyword evidence="9" id="KW-0813">Transport</keyword>
<dbReference type="GO" id="GO:0042721">
    <property type="term" value="C:TIM22 mitochondrial import inner membrane insertion complex"/>
    <property type="evidence" value="ECO:0007669"/>
    <property type="project" value="UniProtKB-UniRule"/>
</dbReference>
<dbReference type="AlphaFoldDB" id="A0A1E1WHR2"/>
<organism evidence="10">
    <name type="scientific">Pectinophora gossypiella</name>
    <name type="common">Cotton pink bollworm</name>
    <name type="synonym">Depressaria gossypiella</name>
    <dbReference type="NCBI Taxonomy" id="13191"/>
    <lineage>
        <taxon>Eukaryota</taxon>
        <taxon>Metazoa</taxon>
        <taxon>Ecdysozoa</taxon>
        <taxon>Arthropoda</taxon>
        <taxon>Hexapoda</taxon>
        <taxon>Insecta</taxon>
        <taxon>Pterygota</taxon>
        <taxon>Neoptera</taxon>
        <taxon>Endopterygota</taxon>
        <taxon>Lepidoptera</taxon>
        <taxon>Glossata</taxon>
        <taxon>Ditrysia</taxon>
        <taxon>Gelechioidea</taxon>
        <taxon>Gelechiidae</taxon>
        <taxon>Apatetrinae</taxon>
        <taxon>Pectinophora</taxon>
    </lineage>
</organism>
<keyword evidence="3" id="KW-0812">Transmembrane</keyword>
<dbReference type="PANTHER" id="PTHR14110">
    <property type="entry name" value="MITOCHONDRIAL IMPORT INNER MEMBRANE TRANSLOCASE SUBUNIT TIM22"/>
    <property type="match status" value="1"/>
</dbReference>
<proteinExistence type="inferred from homology"/>
<evidence type="ECO:0000256" key="9">
    <source>
        <dbReference type="RuleBase" id="RU367038"/>
    </source>
</evidence>
<evidence type="ECO:0000256" key="4">
    <source>
        <dbReference type="ARBA" id="ARBA00022792"/>
    </source>
</evidence>
<dbReference type="GO" id="GO:0030943">
    <property type="term" value="F:mitochondrion targeting sequence binding"/>
    <property type="evidence" value="ECO:0007669"/>
    <property type="project" value="TreeGrafter"/>
</dbReference>
<keyword evidence="4 9" id="KW-0999">Mitochondrion inner membrane</keyword>
<dbReference type="GO" id="GO:0008320">
    <property type="term" value="F:protein transmembrane transporter activity"/>
    <property type="evidence" value="ECO:0007669"/>
    <property type="project" value="UniProtKB-UniRule"/>
</dbReference>
<dbReference type="Pfam" id="PF02466">
    <property type="entry name" value="Tim17"/>
    <property type="match status" value="1"/>
</dbReference>
<protein>
    <recommendedName>
        <fullName evidence="9">Mitochondrial import inner membrane translocase subunit TIM22</fullName>
    </recommendedName>
</protein>
<keyword evidence="9" id="KW-0653">Protein transport</keyword>
<dbReference type="PANTHER" id="PTHR14110:SF0">
    <property type="entry name" value="MITOCHONDRIAL IMPORT INNER MEMBRANE TRANSLOCASE SUBUNIT TIM22"/>
    <property type="match status" value="1"/>
</dbReference>
<gene>
    <name evidence="10" type="ORF">g.796</name>
</gene>
<evidence type="ECO:0000313" key="10">
    <source>
        <dbReference type="EMBL" id="JAT86381.1"/>
    </source>
</evidence>
<comment type="function">
    <text evidence="8 9">Essential core component of the TIM22 complex, a complex that mediates the import and insertion of multi-pass transmembrane proteins into the mitochondrial inner membrane. In the TIM22 complex, it constitutes the voltage-activated and signal-gated channel. Forms a twin-pore translocase that uses the membrane potential as external driving force in 2 voltage-dependent steps.</text>
</comment>
<reference evidence="10" key="1">
    <citation type="submission" date="2015-09" db="EMBL/GenBank/DDBJ databases">
        <title>De novo assembly of Pectinophora gossypiella (Pink Bollworm) gut transcriptome.</title>
        <authorList>
            <person name="Tassone E.E."/>
        </authorList>
    </citation>
    <scope>NUCLEOTIDE SEQUENCE</scope>
</reference>
<dbReference type="GO" id="GO:0045039">
    <property type="term" value="P:protein insertion into mitochondrial inner membrane"/>
    <property type="evidence" value="ECO:0007669"/>
    <property type="project" value="UniProtKB-UniRule"/>
</dbReference>
<comment type="similarity">
    <text evidence="2 9">Belongs to the Tim17/Tim22/Tim23 family.</text>
</comment>
<sequence length="193" mass="21019">MTEYKKPPTDPDLLRFNEKNDYDSLAKYLVGNIYRYRENIIIPRVLGPVIIKTNDEKMIEATVESCPFKSLTSCIIGYGLGAAVGLFTSSLMPNVTDVTAQQNQTAREILREMKNSMLSYAKNFAILGAVFSGVECCIESARGKSDWKNGTYAGGITGGLIGLRGGLKAGLFGAAGFAAFSTVIDYYMHQRGS</sequence>
<comment type="subunit">
    <text evidence="9">Component of the TIM22 complex.</text>
</comment>
<evidence type="ECO:0000256" key="1">
    <source>
        <dbReference type="ARBA" id="ARBA00004448"/>
    </source>
</evidence>
<name>A0A1E1WHR2_PECGO</name>
<dbReference type="InterPro" id="IPR039175">
    <property type="entry name" value="TIM22"/>
</dbReference>
<keyword evidence="6 9" id="KW-0496">Mitochondrion</keyword>
<evidence type="ECO:0000256" key="2">
    <source>
        <dbReference type="ARBA" id="ARBA00008444"/>
    </source>
</evidence>
<dbReference type="EMBL" id="GDQN01004673">
    <property type="protein sequence ID" value="JAT86381.1"/>
    <property type="molecule type" value="Transcribed_RNA"/>
</dbReference>
<evidence type="ECO:0000256" key="5">
    <source>
        <dbReference type="ARBA" id="ARBA00022989"/>
    </source>
</evidence>
<dbReference type="OrthoDB" id="75343at2759"/>
<keyword evidence="9" id="KW-0811">Translocation</keyword>
<accession>A0A1E1WHR2</accession>
<evidence type="ECO:0000256" key="7">
    <source>
        <dbReference type="ARBA" id="ARBA00023136"/>
    </source>
</evidence>